<dbReference type="Proteomes" id="UP000499080">
    <property type="component" value="Unassembled WGS sequence"/>
</dbReference>
<evidence type="ECO:0000313" key="2">
    <source>
        <dbReference type="Proteomes" id="UP000499080"/>
    </source>
</evidence>
<evidence type="ECO:0000313" key="1">
    <source>
        <dbReference type="EMBL" id="GBN17551.1"/>
    </source>
</evidence>
<gene>
    <name evidence="1" type="ORF">AVEN_175625_1</name>
</gene>
<dbReference type="AlphaFoldDB" id="A0A4Y2LRY0"/>
<organism evidence="1 2">
    <name type="scientific">Araneus ventricosus</name>
    <name type="common">Orbweaver spider</name>
    <name type="synonym">Epeira ventricosa</name>
    <dbReference type="NCBI Taxonomy" id="182803"/>
    <lineage>
        <taxon>Eukaryota</taxon>
        <taxon>Metazoa</taxon>
        <taxon>Ecdysozoa</taxon>
        <taxon>Arthropoda</taxon>
        <taxon>Chelicerata</taxon>
        <taxon>Arachnida</taxon>
        <taxon>Araneae</taxon>
        <taxon>Araneomorphae</taxon>
        <taxon>Entelegynae</taxon>
        <taxon>Araneoidea</taxon>
        <taxon>Araneidae</taxon>
        <taxon>Araneus</taxon>
    </lineage>
</organism>
<dbReference type="InterPro" id="IPR036397">
    <property type="entry name" value="RNaseH_sf"/>
</dbReference>
<sequence length="114" mass="13142">MEQRINLKFLCKLSKSPAESHAMLKQVYGDDSMILKTVYWDVLKLLLARIRHVQPHLKQPGSLFLLHNNAWPHTAMLVKQFLAQRGVTEILHRPYSQDLAPPEFLPFTALKVAL</sequence>
<dbReference type="PANTHER" id="PTHR46060">
    <property type="entry name" value="MARINER MOS1 TRANSPOSASE-LIKE PROTEIN"/>
    <property type="match status" value="1"/>
</dbReference>
<dbReference type="InterPro" id="IPR052709">
    <property type="entry name" value="Transposase-MT_Hybrid"/>
</dbReference>
<comment type="caution">
    <text evidence="1">The sequence shown here is derived from an EMBL/GenBank/DDBJ whole genome shotgun (WGS) entry which is preliminary data.</text>
</comment>
<evidence type="ECO:0008006" key="3">
    <source>
        <dbReference type="Google" id="ProtNLM"/>
    </source>
</evidence>
<dbReference type="OrthoDB" id="6567659at2759"/>
<dbReference type="PANTHER" id="PTHR46060:SF1">
    <property type="entry name" value="MARINER MOS1 TRANSPOSASE-LIKE PROTEIN"/>
    <property type="match status" value="1"/>
</dbReference>
<dbReference type="EMBL" id="BGPR01006271">
    <property type="protein sequence ID" value="GBN17551.1"/>
    <property type="molecule type" value="Genomic_DNA"/>
</dbReference>
<keyword evidence="2" id="KW-1185">Reference proteome</keyword>
<protein>
    <recommendedName>
        <fullName evidence="3">Mariner Mos1 transposase</fullName>
    </recommendedName>
</protein>
<accession>A0A4Y2LRY0</accession>
<dbReference type="Gene3D" id="3.30.420.10">
    <property type="entry name" value="Ribonuclease H-like superfamily/Ribonuclease H"/>
    <property type="match status" value="1"/>
</dbReference>
<name>A0A4Y2LRY0_ARAVE</name>
<reference evidence="1 2" key="1">
    <citation type="journal article" date="2019" name="Sci. Rep.">
        <title>Orb-weaving spider Araneus ventricosus genome elucidates the spidroin gene catalogue.</title>
        <authorList>
            <person name="Kono N."/>
            <person name="Nakamura H."/>
            <person name="Ohtoshi R."/>
            <person name="Moran D.A.P."/>
            <person name="Shinohara A."/>
            <person name="Yoshida Y."/>
            <person name="Fujiwara M."/>
            <person name="Mori M."/>
            <person name="Tomita M."/>
            <person name="Arakawa K."/>
        </authorList>
    </citation>
    <scope>NUCLEOTIDE SEQUENCE [LARGE SCALE GENOMIC DNA]</scope>
</reference>
<dbReference type="GO" id="GO:0003676">
    <property type="term" value="F:nucleic acid binding"/>
    <property type="evidence" value="ECO:0007669"/>
    <property type="project" value="InterPro"/>
</dbReference>
<proteinExistence type="predicted"/>